<reference evidence="1 2" key="1">
    <citation type="journal article" date="2016" name="Nat. Commun.">
        <title>Thousands of microbial genomes shed light on interconnected biogeochemical processes in an aquifer system.</title>
        <authorList>
            <person name="Anantharaman K."/>
            <person name="Brown C.T."/>
            <person name="Hug L.A."/>
            <person name="Sharon I."/>
            <person name="Castelle C.J."/>
            <person name="Probst A.J."/>
            <person name="Thomas B.C."/>
            <person name="Singh A."/>
            <person name="Wilkins M.J."/>
            <person name="Karaoz U."/>
            <person name="Brodie E.L."/>
            <person name="Williams K.H."/>
            <person name="Hubbard S.S."/>
            <person name="Banfield J.F."/>
        </authorList>
    </citation>
    <scope>NUCLEOTIDE SEQUENCE [LARGE SCALE GENOMIC DNA]</scope>
</reference>
<dbReference type="AlphaFoldDB" id="A0A1G2QEV1"/>
<comment type="caution">
    <text evidence="1">The sequence shown here is derived from an EMBL/GenBank/DDBJ whole genome shotgun (WGS) entry which is preliminary data.</text>
</comment>
<sequence length="94" mass="10411">MDIDSKELAEYIKSTITSIKNGVDGTGFRIIKPVEFNVAIINTTESGGGLRIYIAKAEGKLKAEEISHIKFEIEPENKVHIFRPNNGGFKNSCK</sequence>
<dbReference type="Proteomes" id="UP000176222">
    <property type="component" value="Unassembled WGS sequence"/>
</dbReference>
<accession>A0A1G2QEV1</accession>
<name>A0A1G2QEV1_9BACT</name>
<proteinExistence type="predicted"/>
<protein>
    <submittedName>
        <fullName evidence="1">Uncharacterized protein</fullName>
    </submittedName>
</protein>
<dbReference type="EMBL" id="MHTH01000005">
    <property type="protein sequence ID" value="OHA59104.1"/>
    <property type="molecule type" value="Genomic_DNA"/>
</dbReference>
<evidence type="ECO:0000313" key="1">
    <source>
        <dbReference type="EMBL" id="OHA59104.1"/>
    </source>
</evidence>
<gene>
    <name evidence="1" type="ORF">A2370_02860</name>
</gene>
<evidence type="ECO:0000313" key="2">
    <source>
        <dbReference type="Proteomes" id="UP000176222"/>
    </source>
</evidence>
<organism evidence="1 2">
    <name type="scientific">Candidatus Vogelbacteria bacterium RIFOXYB1_FULL_42_16</name>
    <dbReference type="NCBI Taxonomy" id="1802436"/>
    <lineage>
        <taxon>Bacteria</taxon>
        <taxon>Candidatus Vogeliibacteriota</taxon>
    </lineage>
</organism>